<keyword evidence="4 6" id="KW-0560">Oxidoreductase</keyword>
<keyword evidence="2 6" id="KW-0662">Pyridine nucleotide biosynthesis</keyword>
<dbReference type="InterPro" id="IPR011182">
    <property type="entry name" value="L-Asp_DH"/>
</dbReference>
<dbReference type="HAMAP" id="MF_01265">
    <property type="entry name" value="NadX"/>
    <property type="match status" value="1"/>
</dbReference>
<dbReference type="InterPro" id="IPR022487">
    <property type="entry name" value="Asp_DH_arc"/>
</dbReference>
<comment type="pathway">
    <text evidence="6">Cofactor biosynthesis; NAD(+) biosynthesis; iminoaspartate from L-aspartate (dehydrogenase route): step 1/1.</text>
</comment>
<dbReference type="EC" id="1.4.1.21" evidence="6"/>
<evidence type="ECO:0000256" key="2">
    <source>
        <dbReference type="ARBA" id="ARBA00022642"/>
    </source>
</evidence>
<organism evidence="9 10">
    <name type="scientific">Thermosipho ferrireducens</name>
    <dbReference type="NCBI Taxonomy" id="2571116"/>
    <lineage>
        <taxon>Bacteria</taxon>
        <taxon>Thermotogati</taxon>
        <taxon>Thermotogota</taxon>
        <taxon>Thermotogae</taxon>
        <taxon>Thermotogales</taxon>
        <taxon>Fervidobacteriaceae</taxon>
        <taxon>Thermosipho</taxon>
    </lineage>
</organism>
<evidence type="ECO:0000259" key="8">
    <source>
        <dbReference type="Pfam" id="PF03447"/>
    </source>
</evidence>
<protein>
    <recommendedName>
        <fullName evidence="6">L-aspartate dehydrogenase</fullName>
        <ecNumber evidence="6">1.4.1.21</ecNumber>
    </recommendedName>
</protein>
<dbReference type="Gene3D" id="3.30.360.10">
    <property type="entry name" value="Dihydrodipicolinate Reductase, domain 2"/>
    <property type="match status" value="1"/>
</dbReference>
<comment type="catalytic activity">
    <reaction evidence="6">
        <text>L-aspartate + NADP(+) + H2O = oxaloacetate + NH4(+) + NADPH + H(+)</text>
        <dbReference type="Rhea" id="RHEA:11784"/>
        <dbReference type="ChEBI" id="CHEBI:15377"/>
        <dbReference type="ChEBI" id="CHEBI:15378"/>
        <dbReference type="ChEBI" id="CHEBI:16452"/>
        <dbReference type="ChEBI" id="CHEBI:28938"/>
        <dbReference type="ChEBI" id="CHEBI:29991"/>
        <dbReference type="ChEBI" id="CHEBI:57783"/>
        <dbReference type="ChEBI" id="CHEBI:58349"/>
        <dbReference type="EC" id="1.4.1.21"/>
    </reaction>
</comment>
<dbReference type="InterPro" id="IPR005106">
    <property type="entry name" value="Asp/hSer_DH_NAD-bd"/>
</dbReference>
<evidence type="ECO:0000313" key="10">
    <source>
        <dbReference type="Proteomes" id="UP000671862"/>
    </source>
</evidence>
<comment type="function">
    <text evidence="6">Specifically catalyzes the NAD or NADP-dependent dehydrogenation of L-aspartate to iminoaspartate.</text>
</comment>
<comment type="miscellaneous">
    <text evidence="6">The iminoaspartate product is unstable in aqueous solution and can decompose to oxaloacetate and ammonia.</text>
</comment>
<proteinExistence type="inferred from homology"/>
<dbReference type="InterPro" id="IPR036291">
    <property type="entry name" value="NAD(P)-bd_dom_sf"/>
</dbReference>
<dbReference type="PANTHER" id="PTHR31873:SF6">
    <property type="entry name" value="ASPARTATE DEHYDROGENASE DOMAIN-CONTAINING PROTEIN"/>
    <property type="match status" value="1"/>
</dbReference>
<dbReference type="Proteomes" id="UP000671862">
    <property type="component" value="Chromosome"/>
</dbReference>
<feature type="domain" description="Aspartate dehydrogenase" evidence="7">
    <location>
        <begin position="154"/>
        <end position="240"/>
    </location>
</feature>
<dbReference type="SUPFAM" id="SSF55347">
    <property type="entry name" value="Glyceraldehyde-3-phosphate dehydrogenase-like, C-terminal domain"/>
    <property type="match status" value="1"/>
</dbReference>
<dbReference type="PIRSF" id="PIRSF005227">
    <property type="entry name" value="Asp_dh_NAD_syn"/>
    <property type="match status" value="1"/>
</dbReference>
<dbReference type="PANTHER" id="PTHR31873">
    <property type="entry name" value="L-ASPARTATE DEHYDROGENASE-RELATED"/>
    <property type="match status" value="1"/>
</dbReference>
<gene>
    <name evidence="6 9" type="primary">nadX</name>
    <name evidence="9" type="ORF">JYK00_01480</name>
</gene>
<dbReference type="InterPro" id="IPR020626">
    <property type="entry name" value="Asp_DH_prok"/>
</dbReference>
<sequence length="254" mass="28799">MRIFFLGAGNSASIILEELRGIIEKAYFYDKNLNQIKKLQERFDAVYIEYKEIEELRQLNVDYVVEVASIEALCEYGIEILKSDKNLIVLSTGAFADENFRISFMNELKSSNSKVYIATGAIGGLDLIEAIYDKVYNITLITKKRPESLGLNVKDETVVFDGSSTEAIKVFPRNVNVAVTLSLAVRDFNKVQVKIVADPLIERNKHIIKIESKVGNYKLEFENYPSENPKTSYLAPLSIVRIIKRQNIKFKIGG</sequence>
<evidence type="ECO:0000256" key="1">
    <source>
        <dbReference type="ARBA" id="ARBA00008331"/>
    </source>
</evidence>
<keyword evidence="5 6" id="KW-0520">NAD</keyword>
<dbReference type="GO" id="GO:0033735">
    <property type="term" value="F:aspartate dehydrogenase [NAD(P)+] activity"/>
    <property type="evidence" value="ECO:0007669"/>
    <property type="project" value="UniProtKB-EC"/>
</dbReference>
<evidence type="ECO:0000256" key="5">
    <source>
        <dbReference type="ARBA" id="ARBA00023027"/>
    </source>
</evidence>
<reference evidence="9 10" key="1">
    <citation type="submission" date="2021-03" db="EMBL/GenBank/DDBJ databases">
        <title>Thermosipho ferrireducens sp.nov., an anaerobic thermophilic iron-reducing bacterium isolated from a deep-sea hydrothermal sulfide deposits.</title>
        <authorList>
            <person name="Zeng X."/>
            <person name="Chen Y."/>
            <person name="Shao Z."/>
        </authorList>
    </citation>
    <scope>NUCLEOTIDE SEQUENCE [LARGE SCALE GENOMIC DNA]</scope>
    <source>
        <strain evidence="9 10">JL129W03</strain>
    </source>
</reference>
<dbReference type="Pfam" id="PF03447">
    <property type="entry name" value="NAD_binding_3"/>
    <property type="match status" value="1"/>
</dbReference>
<dbReference type="SUPFAM" id="SSF51735">
    <property type="entry name" value="NAD(P)-binding Rossmann-fold domains"/>
    <property type="match status" value="1"/>
</dbReference>
<evidence type="ECO:0000256" key="3">
    <source>
        <dbReference type="ARBA" id="ARBA00022857"/>
    </source>
</evidence>
<evidence type="ECO:0000259" key="7">
    <source>
        <dbReference type="Pfam" id="PF01958"/>
    </source>
</evidence>
<feature type="binding site" evidence="6">
    <location>
        <position position="176"/>
    </location>
    <ligand>
        <name>NAD(+)</name>
        <dbReference type="ChEBI" id="CHEBI:57540"/>
    </ligand>
</feature>
<dbReference type="EMBL" id="CP071446">
    <property type="protein sequence ID" value="QTA38240.1"/>
    <property type="molecule type" value="Genomic_DNA"/>
</dbReference>
<comment type="similarity">
    <text evidence="1 6">Belongs to the L-aspartate dehydrogenase family.</text>
</comment>
<dbReference type="RefSeq" id="WP_207566959.1">
    <property type="nucleotide sequence ID" value="NZ_CP071446.1"/>
</dbReference>
<dbReference type="NCBIfam" id="TIGR03855">
    <property type="entry name" value="NAD_NadX"/>
    <property type="match status" value="1"/>
</dbReference>
<dbReference type="NCBIfam" id="NF009829">
    <property type="entry name" value="PRK13303.1-4"/>
    <property type="match status" value="1"/>
</dbReference>
<evidence type="ECO:0000256" key="6">
    <source>
        <dbReference type="HAMAP-Rule" id="MF_01265"/>
    </source>
</evidence>
<keyword evidence="3 6" id="KW-0521">NADP</keyword>
<feature type="binding site" evidence="6">
    <location>
        <position position="121"/>
    </location>
    <ligand>
        <name>NAD(+)</name>
        <dbReference type="ChEBI" id="CHEBI:57540"/>
    </ligand>
</feature>
<dbReference type="Gene3D" id="3.40.50.720">
    <property type="entry name" value="NAD(P)-binding Rossmann-like Domain"/>
    <property type="match status" value="1"/>
</dbReference>
<feature type="active site" evidence="6">
    <location>
        <position position="206"/>
    </location>
</feature>
<evidence type="ECO:0000313" key="9">
    <source>
        <dbReference type="EMBL" id="QTA38240.1"/>
    </source>
</evidence>
<dbReference type="Pfam" id="PF01958">
    <property type="entry name" value="Asp_DH_C"/>
    <property type="match status" value="1"/>
</dbReference>
<keyword evidence="10" id="KW-1185">Reference proteome</keyword>
<name>A0ABX7S8U1_9BACT</name>
<feature type="domain" description="Aspartate/homoserine dehydrogenase NAD-binding" evidence="8">
    <location>
        <begin position="25"/>
        <end position="117"/>
    </location>
</feature>
<comment type="catalytic activity">
    <reaction evidence="6">
        <text>L-aspartate + NAD(+) + H2O = oxaloacetate + NH4(+) + NADH + H(+)</text>
        <dbReference type="Rhea" id="RHEA:11788"/>
        <dbReference type="ChEBI" id="CHEBI:15377"/>
        <dbReference type="ChEBI" id="CHEBI:15378"/>
        <dbReference type="ChEBI" id="CHEBI:16452"/>
        <dbReference type="ChEBI" id="CHEBI:28938"/>
        <dbReference type="ChEBI" id="CHEBI:29991"/>
        <dbReference type="ChEBI" id="CHEBI:57540"/>
        <dbReference type="ChEBI" id="CHEBI:57945"/>
        <dbReference type="EC" id="1.4.1.21"/>
    </reaction>
</comment>
<evidence type="ECO:0000256" key="4">
    <source>
        <dbReference type="ARBA" id="ARBA00023002"/>
    </source>
</evidence>
<dbReference type="InterPro" id="IPR002811">
    <property type="entry name" value="Asp_DH"/>
</dbReference>
<accession>A0ABX7S8U1</accession>